<reference evidence="9" key="1">
    <citation type="journal article" date="2020" name="J Insects Food Feed">
        <title>The yellow mealworm (Tenebrio molitor) genome: a resource for the emerging insects as food and feed industry.</title>
        <authorList>
            <person name="Eriksson T."/>
            <person name="Andere A."/>
            <person name="Kelstrup H."/>
            <person name="Emery V."/>
            <person name="Picard C."/>
        </authorList>
    </citation>
    <scope>NUCLEOTIDE SEQUENCE</scope>
    <source>
        <strain evidence="9">Stoneville</strain>
        <tissue evidence="9">Whole head</tissue>
    </source>
</reference>
<dbReference type="GO" id="GO:0008757">
    <property type="term" value="F:S-adenosylmethionine-dependent methyltransferase activity"/>
    <property type="evidence" value="ECO:0007669"/>
    <property type="project" value="UniProtKB-ARBA"/>
</dbReference>
<evidence type="ECO:0000256" key="4">
    <source>
        <dbReference type="PROSITE-ProRule" id="PRU00134"/>
    </source>
</evidence>
<dbReference type="GO" id="GO:0008170">
    <property type="term" value="F:N-methyltransferase activity"/>
    <property type="evidence" value="ECO:0007669"/>
    <property type="project" value="UniProtKB-ARBA"/>
</dbReference>
<dbReference type="SUPFAM" id="SSF82199">
    <property type="entry name" value="SET domain"/>
    <property type="match status" value="2"/>
</dbReference>
<feature type="compositionally biased region" description="Basic and acidic residues" evidence="6">
    <location>
        <begin position="541"/>
        <end position="553"/>
    </location>
</feature>
<name>A0A8J6HDH6_TENMO</name>
<feature type="coiled-coil region" evidence="5">
    <location>
        <begin position="1199"/>
        <end position="1249"/>
    </location>
</feature>
<feature type="compositionally biased region" description="Basic and acidic residues" evidence="6">
    <location>
        <begin position="651"/>
        <end position="661"/>
    </location>
</feature>
<keyword evidence="10" id="KW-1185">Reference proteome</keyword>
<feature type="compositionally biased region" description="Basic and acidic residues" evidence="6">
    <location>
        <begin position="564"/>
        <end position="612"/>
    </location>
</feature>
<comment type="caution">
    <text evidence="9">The sequence shown here is derived from an EMBL/GenBank/DDBJ whole genome shotgun (WGS) entry which is preliminary data.</text>
</comment>
<dbReference type="SUPFAM" id="SSF144232">
    <property type="entry name" value="HIT/MYND zinc finger-like"/>
    <property type="match status" value="1"/>
</dbReference>
<feature type="domain" description="MYND-type" evidence="8">
    <location>
        <begin position="501"/>
        <end position="537"/>
    </location>
</feature>
<dbReference type="SMART" id="SM00317">
    <property type="entry name" value="SET"/>
    <property type="match status" value="2"/>
</dbReference>
<dbReference type="Pfam" id="PF01753">
    <property type="entry name" value="zf-MYND"/>
    <property type="match status" value="1"/>
</dbReference>
<dbReference type="GO" id="GO:0008276">
    <property type="term" value="F:protein methyltransferase activity"/>
    <property type="evidence" value="ECO:0007669"/>
    <property type="project" value="UniProtKB-ARBA"/>
</dbReference>
<feature type="domain" description="SET" evidence="7">
    <location>
        <begin position="4"/>
        <end position="229"/>
    </location>
</feature>
<dbReference type="InterPro" id="IPR002893">
    <property type="entry name" value="Znf_MYND"/>
</dbReference>
<sequence length="1250" mass="143165">MAAHPFKICDDNILGRHLVTTRPIESGAVILQEAPLVRGPFLHTVPVCLSCGKILDASCWRPCSKCGWPVCDKNCEQSPTHQSECILTAAKGSQITIKNFGIPNPNYQFVSILRALYLKQTSPEKWKKLLSFQSHSIEVSTLPPSFIRNFFKLEDWSEEEIAQVLGVLLVNGHELPLTQPSQLVVYDEASFLEHNCRANCTKTFTDEGELLVVASRSIEPGDHLSICYTDPFWGVQNRRQHLHQTKHFWCVCSRCEDPAELDTHLNSIKCPKSTCDGLLLPKSFLQEVSVWICDKCDGLFSNDNVSVLLGKIGGELSEMPKGDAQVCREFLQKYEKVLAPNHFYLLDVKMALSHILASQNFEDLSDGDLGLLLKMSEDLKIVAERVAPAERRLLGLILYRTAKSKIEMARREDNLSEFRAVLANSKATMSEARLLLANEPSSLPEGRLHRQIGLELRLLDDFRGRRRYATFLLLFVWIPFKYLTMDGKSDGKLQILEANRCEVCQLPALHKCGGCRRVCYCSKQHQRDHWRQHKTVCKPFKERSSERERGDERKRRKMAGGGGRLDEKDENDRGKDGIKRKYREGGKNDDDLTNEERKTQKKLREVAREEKDRGERVKIGYRKLQINGEWFIWDEREKKLKKNLRRVEEKMNRREKGKVATERVQMGRSRGKKRKEKGKSYRGNHSRGEKLGIKEKGEEEGCMGRKVHIGNKWWKIMTIYSKEEKRDKKLGRGERGWEMKIQRQGGNWMEGLKGNKQGDEEGEWTYLGSRRETVIDYGIICESDILGRHLIATRNISAGECMIQESPLVWGPSSNTIPICLGCGKGITTETSRPCNKCGWPVCGDLCEKAPGHLPECRYTIQRGDKVAIKNFGIPHPIYNCITVLRCLYQKQFLPKHWKKLESLEGHWEARKSTPNYENERVTVAEFIRRFFKLSSAFSEEDIMKVCGIVMINSHEVPLTEPAHVAIYGTTSMMEHSCTANCTKSFTNRGDIIIAAARSIEEGEHLSICYADPLWGTPNRRYFLNETKFFWCHCLRCKDPTEFGTNFSALKCSTIDCDGYLLPETFTDIQKLPEWICTKCHRSMSSYSVHDILERIGRDLYDLDKTNIEACKSFLTTYESYLPNNHFYCTDVKYVLSQLMGQVDALTDDDLELKLQYCTSLENLLKIVAPAERRTLGTVLFEKHAAVAEAARRNPVKMLDDLEESKRILLEALEVLKNEPDCLPEGKIYQQAKQNLKNMNVLLKKLSTSF</sequence>
<dbReference type="PROSITE" id="PS50865">
    <property type="entry name" value="ZF_MYND_2"/>
    <property type="match status" value="1"/>
</dbReference>
<dbReference type="InterPro" id="IPR046341">
    <property type="entry name" value="SET_dom_sf"/>
</dbReference>
<keyword evidence="5" id="KW-0175">Coiled coil</keyword>
<feature type="compositionally biased region" description="Basic residues" evidence="6">
    <location>
        <begin position="669"/>
        <end position="685"/>
    </location>
</feature>
<evidence type="ECO:0000256" key="1">
    <source>
        <dbReference type="ARBA" id="ARBA00022723"/>
    </source>
</evidence>
<evidence type="ECO:0000259" key="8">
    <source>
        <dbReference type="PROSITE" id="PS50865"/>
    </source>
</evidence>
<dbReference type="AlphaFoldDB" id="A0A8J6HDH6"/>
<dbReference type="InterPro" id="IPR001214">
    <property type="entry name" value="SET_dom"/>
</dbReference>
<evidence type="ECO:0000256" key="2">
    <source>
        <dbReference type="ARBA" id="ARBA00022771"/>
    </source>
</evidence>
<dbReference type="InterPro" id="IPR053010">
    <property type="entry name" value="SET_SmydA-8"/>
</dbReference>
<gene>
    <name evidence="9" type="ORF">GEV33_005990</name>
</gene>
<dbReference type="PANTHER" id="PTHR46455">
    <property type="entry name" value="SET AND MYND DOMAIN CONTAINING, ARTHROPOD-SPECIFIC, MEMBER 4, ISOFORM A"/>
    <property type="match status" value="1"/>
</dbReference>
<dbReference type="GO" id="GO:0008270">
    <property type="term" value="F:zinc ion binding"/>
    <property type="evidence" value="ECO:0007669"/>
    <property type="project" value="UniProtKB-KW"/>
</dbReference>
<dbReference type="EMBL" id="JABDTM020020895">
    <property type="protein sequence ID" value="KAH0816805.1"/>
    <property type="molecule type" value="Genomic_DNA"/>
</dbReference>
<accession>A0A8J6HDH6</accession>
<feature type="region of interest" description="Disordered" evidence="6">
    <location>
        <begin position="651"/>
        <end position="689"/>
    </location>
</feature>
<protein>
    <submittedName>
        <fullName evidence="9">Uncharacterized protein</fullName>
    </submittedName>
</protein>
<keyword evidence="2 4" id="KW-0863">Zinc-finger</keyword>
<evidence type="ECO:0000313" key="9">
    <source>
        <dbReference type="EMBL" id="KAH0816805.1"/>
    </source>
</evidence>
<dbReference type="PANTHER" id="PTHR46455:SF4">
    <property type="entry name" value="GH11294P"/>
    <property type="match status" value="1"/>
</dbReference>
<feature type="region of interest" description="Disordered" evidence="6">
    <location>
        <begin position="541"/>
        <end position="612"/>
    </location>
</feature>
<evidence type="ECO:0000256" key="3">
    <source>
        <dbReference type="ARBA" id="ARBA00022833"/>
    </source>
</evidence>
<keyword evidence="1" id="KW-0479">Metal-binding</keyword>
<feature type="domain" description="SET" evidence="7">
    <location>
        <begin position="662"/>
        <end position="1011"/>
    </location>
</feature>
<dbReference type="Proteomes" id="UP000719412">
    <property type="component" value="Unassembled WGS sequence"/>
</dbReference>
<evidence type="ECO:0000259" key="7">
    <source>
        <dbReference type="PROSITE" id="PS50280"/>
    </source>
</evidence>
<dbReference type="PROSITE" id="PS01360">
    <property type="entry name" value="ZF_MYND_1"/>
    <property type="match status" value="1"/>
</dbReference>
<evidence type="ECO:0000256" key="6">
    <source>
        <dbReference type="SAM" id="MobiDB-lite"/>
    </source>
</evidence>
<evidence type="ECO:0000313" key="10">
    <source>
        <dbReference type="Proteomes" id="UP000719412"/>
    </source>
</evidence>
<dbReference type="PROSITE" id="PS50280">
    <property type="entry name" value="SET"/>
    <property type="match status" value="2"/>
</dbReference>
<dbReference type="CDD" id="cd20071">
    <property type="entry name" value="SET_SMYD"/>
    <property type="match status" value="2"/>
</dbReference>
<proteinExistence type="predicted"/>
<reference evidence="9" key="2">
    <citation type="submission" date="2021-08" db="EMBL/GenBank/DDBJ databases">
        <authorList>
            <person name="Eriksson T."/>
        </authorList>
    </citation>
    <scope>NUCLEOTIDE SEQUENCE</scope>
    <source>
        <strain evidence="9">Stoneville</strain>
        <tissue evidence="9">Whole head</tissue>
    </source>
</reference>
<dbReference type="Gene3D" id="2.170.270.10">
    <property type="entry name" value="SET domain"/>
    <property type="match status" value="2"/>
</dbReference>
<keyword evidence="3" id="KW-0862">Zinc</keyword>
<organism evidence="9 10">
    <name type="scientific">Tenebrio molitor</name>
    <name type="common">Yellow mealworm beetle</name>
    <dbReference type="NCBI Taxonomy" id="7067"/>
    <lineage>
        <taxon>Eukaryota</taxon>
        <taxon>Metazoa</taxon>
        <taxon>Ecdysozoa</taxon>
        <taxon>Arthropoda</taxon>
        <taxon>Hexapoda</taxon>
        <taxon>Insecta</taxon>
        <taxon>Pterygota</taxon>
        <taxon>Neoptera</taxon>
        <taxon>Endopterygota</taxon>
        <taxon>Coleoptera</taxon>
        <taxon>Polyphaga</taxon>
        <taxon>Cucujiformia</taxon>
        <taxon>Tenebrionidae</taxon>
        <taxon>Tenebrio</taxon>
    </lineage>
</organism>
<dbReference type="Gene3D" id="1.10.220.160">
    <property type="match status" value="2"/>
</dbReference>
<evidence type="ECO:0000256" key="5">
    <source>
        <dbReference type="SAM" id="Coils"/>
    </source>
</evidence>
<dbReference type="Gene3D" id="6.10.140.2220">
    <property type="match status" value="3"/>
</dbReference>
<dbReference type="Pfam" id="PF00856">
    <property type="entry name" value="SET"/>
    <property type="match status" value="2"/>
</dbReference>